<dbReference type="RefSeq" id="WP_044283941.1">
    <property type="nucleotide sequence ID" value="NZ_JFAD01000009.1"/>
</dbReference>
<proteinExistence type="predicted"/>
<dbReference type="STRING" id="1188239.MOVI_0740"/>
<accession>A0A014M333</accession>
<dbReference type="PATRIC" id="fig|1188239.3.peg.236"/>
<evidence type="ECO:0000313" key="2">
    <source>
        <dbReference type="Proteomes" id="UP000020977"/>
    </source>
</evidence>
<evidence type="ECO:0008006" key="3">
    <source>
        <dbReference type="Google" id="ProtNLM"/>
    </source>
</evidence>
<dbReference type="GeneID" id="89471883"/>
<dbReference type="InterPro" id="IPR036063">
    <property type="entry name" value="Smr_dom_sf"/>
</dbReference>
<dbReference type="eggNOG" id="ENOG5031ZFR">
    <property type="taxonomic scope" value="Bacteria"/>
</dbReference>
<evidence type="ECO:0000313" key="1">
    <source>
        <dbReference type="EMBL" id="EXU61368.1"/>
    </source>
</evidence>
<name>A0A014M333_9BACT</name>
<dbReference type="SUPFAM" id="SSF160443">
    <property type="entry name" value="SMR domain-like"/>
    <property type="match status" value="1"/>
</dbReference>
<dbReference type="EMBL" id="JFAD01000009">
    <property type="protein sequence ID" value="EXU61368.1"/>
    <property type="molecule type" value="Genomic_DNA"/>
</dbReference>
<reference evidence="1 2" key="1">
    <citation type="submission" date="2014-03" db="EMBL/GenBank/DDBJ databases">
        <title>Genome sequence of Mycoplasma ovipneumoniae strain 14811.</title>
        <authorList>
            <person name="Sirand-Pugnet P."/>
            <person name="Breton M."/>
            <person name="Dordet-Frisoni E."/>
            <person name="Baranowski E."/>
            <person name="Barre A."/>
            <person name="Couture C."/>
            <person name="Dupuy V."/>
            <person name="Gaurivaud P."/>
            <person name="Jacob D."/>
            <person name="Lemaitre C."/>
            <person name="Manso-Silvan L."/>
            <person name="Nikolski M."/>
            <person name="Nouvel L.-X."/>
            <person name="Poumarat F."/>
            <person name="Tardy F."/>
            <person name="Thebault P."/>
            <person name="Theil S."/>
            <person name="Citti C."/>
            <person name="Thiaucourt F."/>
            <person name="Blanchard A."/>
        </authorList>
    </citation>
    <scope>NUCLEOTIDE SEQUENCE [LARGE SCALE GENOMIC DNA]</scope>
    <source>
        <strain evidence="1 2">14811</strain>
    </source>
</reference>
<dbReference type="Proteomes" id="UP000020977">
    <property type="component" value="Unassembled WGS sequence"/>
</dbReference>
<sequence>MKIKKKSKEIHFAEWDQILDLTQSQKNNIFSNFDFDDKISFDFHGLDTQKTVAIVENLMFEFKKSNKKCINLICGVGLGHVREQILDNLSFYSNEFLIGFENQGLIRVCKK</sequence>
<protein>
    <recommendedName>
        <fullName evidence="3">Smr domain-containing protein</fullName>
    </recommendedName>
</protein>
<organism evidence="1 2">
    <name type="scientific">Mesomycoplasma ovipneumoniae 14811</name>
    <dbReference type="NCBI Taxonomy" id="1188239"/>
    <lineage>
        <taxon>Bacteria</taxon>
        <taxon>Bacillati</taxon>
        <taxon>Mycoplasmatota</taxon>
        <taxon>Mycoplasmoidales</taxon>
        <taxon>Metamycoplasmataceae</taxon>
        <taxon>Mesomycoplasma</taxon>
    </lineage>
</organism>
<gene>
    <name evidence="1" type="ORF">MOVI_0740</name>
</gene>
<comment type="caution">
    <text evidence="1">The sequence shown here is derived from an EMBL/GenBank/DDBJ whole genome shotgun (WGS) entry which is preliminary data.</text>
</comment>
<dbReference type="AlphaFoldDB" id="A0A014M333"/>